<accession>A0AAE4G6K7</accession>
<sequence length="4930" mass="510929">MSITVLNLTEASALLRTINKRDIKDVRAIDLDLALVLESGHKIIISRGAVAAVNSPQLILEFADGDIALGDVFEKLNHIEVPADAAVTVTSKEITRYGIKRVVKPKVARNKQDQEADQDKKDEEDSAKSDADEARPAESLAGHDGSGGSDIPARKFTSGKGSSSSLALQELADAPTDAGSSKGGISWPVIAGGLGLLAAAGGGGGGGGSGAGAGSGGGSGGGVATTLSGAAALGPLNNATITAYDAEGRVIGKAVPVINGRYTLVLDQSGYKGLILLAIRDNTPGVRDNYADEASVSITDLGSTVLRAVALADGSNQIINVTALTELAALKAGLGTGQTNLAAAQVGATTVTGANAAVSSLFKVDILSGDVTPVTTTDAQGAAVINPAFLQSASVTARNYGIALKAIANLVQTNKERYADNGEAIRKLADALQFTDGLQRRLKWKDGTTQSDLFGDSLNARANDPALSQSVRDEARRLYDQLQKLPNGSSVSDYLLENHIGLPEPAILLKNTTAGGPVWAPPGNDGTVILNQDDITNGGLAVRAPPQSKVEVTFIGFDAQGKEVRVTLPASTADGSGFAVLRPPEAAVALLKQMTREQSVTAKVAVTDGDNSRSNTGLWQSNVDVRIDLNTPPGLTDFASNKIMLVNDTFYTGGDSNDDLRTTPVGHDDLLTSDGSVRVVLAGRIKSDERLQFAVATSKAANGQPVYGSWINPAELVVERIDSSNQVHYVARNLVNTEGMVWVKARVQSTGASRNGYGDARELDTPLQFTLDKTAPAQVQLVMADNGDNGLSNNDGITSQNTVRLEPQAAFEAGAEVHLRLQSGDGTSGATLRLVHANSSQENLTTDKWYRWTAGDSLQLIGASQSGSGKARLQVRQIDLAGNHAESMQTFIADSTRVIEQTVLVASREKAVLQANAAVVAAQQAFNLATAADKAARQAVLDAARTTLQTAQAERDQALTQAGTALIKPDGSTRLADLIGTPVEADYLPAILRAIAATADPDKVNQALGLSKLIDSAKQAAERALAKARIYGDNDANPALTAADFADMGIPGSDDPGTLTLANAALKVLPDAQSHTIPAVRAIVQAAARVAALADGVASNTADAALPDAAIYTTLGITTTLTPAASRVLGQVIDGKPLHQVATIASIETIANAALRVTQHAAGTNPSTPLTADDFMALGISGVTADNVARFATSLRTVPSALVTSGQVVGTVDTLAEIRAIVALDLGTLQVLMNYAQDIKPIDPAEPALQTPTLAHYTHSDLTTNGGQVTAERLAAINSAVRSVGASAVDSWSKVAVLVKSYNTILNAANGAADGTAAGLPTEADFVQVGVKSLRHSFPTAADAPARANAVKLLVQVVDRSAAEEVDTVAELDSLADIICRIVRIAGGQPESISAAEWTRLKSSQHLTAEALSVVLPALAATADDGSEVNTIASLTARAINALDSGERIRKYADNVAGATEPLLADYRNMGVTAVDDVAMVASINSVLASPIIGGADARLPGQLQAIASAYLRILGQIGNTGGTRAVPAAGDFEMIGLTPPTSAASLSLLNSVLAGGSKQRADIDTVDELRDLILASDTVLHIAAGNLGDLPAAPAARTQALLTTLGKLGVSGLQADSMPALLAVLQASPDNGSAVDTLAELQTLVTQTGNAQARLQAYADDPAQPAPTLTDYRNTGVSGADIVGHDALNTLLAGPRIGKNEIATPAQLQAIIDSFTRILDEANEVPASGGGSDLVPDVTPGSDPLLTDYSKLGLTLWGLTDPAGPNDKTTEHLSLLNDALHRKSRDQVNSLSELEALGAAVALFLDNRGVDALDAAGRQKWADAAALLGVSGLVTSGDGENLEALIQALRSRPANQIDTVAELQSLLEGGNEALSAIIAYANNSVLNPAPTVANYIATGITTGSSPVSVDMNNLASINAAVATLNGPDVNSRSKLRNVVQAYNTILAAADGMAGDDSGQALQASHYGSIGVNLALLARSPTNSEVDPDKLALFNSVVGAQTKAGVNTPQRLDNLAATAADLIRLARESLADPLSLRQDTTLSLGRLQALGLNAINDDATRRAFLDAVQFKGNRFHPGTGAPISEDTPATHDASGINSLEKLAAIATSYATLMRYVNNGGVNIPTQTDYQNVGIVLPVTNPAQALLLLNSALHAQADTSRIGSIAGLNRMALVVEQLMQLSAVAPLPGLTPAHYPAVTSTLAVADLQWLGVSGINADNLGFVLHKLQSTDDSGSALSSLAALQGLANAAISARARIIKLAQDNTGEAPTAADLEAIGLALPVNGAGSKTEYLKLFNEALQSPAVDTSRANTPALLQAIIDAAQRVVDSTAGHAPLSTTPPVLADLVALGLAPADAARATPANLTLLIDSLGARSFADLGRDHAGTALALPAKLSHLLDVIAALRDSAATGVVASSLSALHLQELGLNLTPYTNAAGSAGHHLPAILAAIAASRSDGGELGSLGALQTLVTRAGAAQEKILRYADETASPSATAPTAEDYRAIGLVRADTDASGARLPLVSADRVEAINAALHASGVAPGRVDTPSGVKTVVTAYNAILDSADGHAGNTGVAPTPQQYRDIGANIPGVTGPAGGKDEAIRSLFNSLIDSLSPGAVNTPAKIEGLGAAVGKMIGLAGQSRLQPVINAPGDGDFNHFGITGLNNEEREAFIAVLQSKPVADFDTLSELTTLAANVRASYARVIAYAENDGGAAPTLADYQTLAITGISDSGGHREAVNAALATSAVRGSNVARLNALQAVADTYRMLLQQADGTADNTATANLATLEDFERIGVDMSSLKSLDAAATGATRNAVQLLSSLVDSRRAAAIDTPAEIQQLVSVVHKLALAEQGLTTAPLQPADFALIDMPVGDAAVVDQIRTQLAALPDNGSGLNSWGQLRNLLLSVTGVPSWDAVAGDDLINRSERVAGVTLSGSAGQNDVLTLFYPDGSVMKSGITTHDAGGGKWAWSYALTNAEWTRLGADSADGVAVELQLQARNTMTSVNSIKVTHRITIDTVAPPANLMLTLEQDTGTSSGDGITSNGKVKVTGLAADAQWEYRIGSSGPYQTGVGDSFTVTQQGLQTVSVRQFDRAGNRSTEQTLALTLDTQAPAAPLIALAHVGGTVNDLPVTNRDTVNVSGVESGARLQWRLNRNDYTGNPDWNTASGATISPTGMTPNEVKNWYLEVRQVDAAGNASNVSRLGFTLDTQPPAAPSLRLVDARGSAAAGWFSNSGKIDIEGLEPMGRWQYSLNGGSTLVDGSGSRLTLPAGDGAKNLIVRQYDLAGNHTDSTPLAFTLDTTKPASPVPVLRLDSGKLANDGITTDGTVRIDNLEAGASWEYSLDSGATWSTTGISGNTVNFTDNGARRSLQVRQTDRAGNVSDASAKLEFTVDTTAPRAPRLALVTNSSGDEATRLTNDGRIDVLDLDSDTRWEYSTDGGTTWINGSGNRFTVTGDGVKHLLARQTDAAGNTAASSALTMQLDTTAPVKPGLAALVNDTGRDAHDNITREGKLKAPTASEPDLRFEYSLDGVDWKSLSEAVRGAREGGSDGLKKVKLRSIDRAGNRSATGDEFSFTLDTTAPAKLVPSLLKPMSGGSTSDGTVLIGAAEAGALWEYSLDRGTTWKPGSGDRIKIKGIDEGGTDGAKSIQLRQSDAAGNVSVSDVFEFNLQTKLDAPALKVLDTIRTLPDGTALLDAASTTLPLGPKMVLEVTGRANMTAIITRDDGIEVGRTVLDASGKGRIELGRILTIAGLKSVAGANSTANGSYQLVHSSETIFKLRNTAPYFSNAFSELNAPVVDMSKPVYRTGSGDNDWYMWSAIGGGYVISRRNDSNEWYREAPSSTPAQSPEGVKTWLAVNRTAAQVADDQARNGMSTHQRALDGVTLVNANGWRDTPWTYKAIQEAGPDNRSAPTELKVRMFTTTPPALDLDAATSGLQSNLVLSATRADLLNGLPVLSSLAVPAGPAARSIELVFNNRSVSGNDALVLDTDVLMNADRARVEDRTVAGVNGVGYQATYDSASKTTTLMLSKTAGGMFSAAEVTSILKSISLRNRLDPATELSPRTIEVRLVDEGGRRSYDAARVTIQVEGRGLQVDLDAAKPGIQLTSTQYLNHLFVSTYGLAEGSHFVRDMAAPTGAPDTIALKFKGVHPINEMVYSNDAQIANLSGTSVYFGSIGGIFGLSWWSPRDDELLIRKTTPISFSGDEVKKILEAMRMVTTNRSDIERSLEITLAAPAPAPDSGAVTGTTSRATLVMDTVAPDLDLNASQAGRQDLARSSVTTAQAAEGVKLIKGEMAAPLASDIASIVLTLPVPGTPVADRIFLGVERPFATNANFNHEGSIAGVEGLKAKFDLGTHLLTITRSDGNNLTGSQVKTILEGLRYSFTVNPSMGRQIDIALVDQAGNISKGMAVLTTDPLVPATLEASVVEGQLGYGFIRLADIFGKASVPSSFPHVLNKDEQAFLPTPAGLDATRLLGAIRGISAEWGGTGITGDGNTSIASLKSYRMVGKLNPALVSRFSLLQQGDGQDTLGNWLRLQKDRPDGAASEQVRLDILGGFKRNGMDQYKLDPDIETSITNYGLANIGVLYELNAGATSGRPVVRVGYDGSRSAEGDLIGLYEGDHLVGSKILTAGDVGAGQRTMEVTVFQSLSAGAHDLVARYTDTAGNVVNSGSMRVTVAAGAAPVTLTDLRVHGSQQSVADAKVLGQSDTTYATISDQDTRFGSGHGLRGPVFVGKVGGGAASDRYLVTIQMGGKILAFEEVGAGDFSIGIPAGSLAPGYYQDLSISASVLTPGARLGQTTTTQGLKLGWYWAAQAGTAIMGGKGNDELVVGAAADASVGTLVQTGAGDDTITVGSFGKLTGLKATVSDFVVGVDKVKVFGQVASTEFVKSYVTASNLNGSTHLQIDLDGGGPGKLYYQLTLQGVNYNPANVGSIFGL</sequence>
<dbReference type="InterPro" id="IPR013783">
    <property type="entry name" value="Ig-like_fold"/>
</dbReference>
<comment type="caution">
    <text evidence="2">The sequence shown here is derived from an EMBL/GenBank/DDBJ whole genome shotgun (WGS) entry which is preliminary data.</text>
</comment>
<evidence type="ECO:0000313" key="2">
    <source>
        <dbReference type="EMBL" id="MDT0336735.1"/>
    </source>
</evidence>
<dbReference type="RefSeq" id="WP_310836806.1">
    <property type="nucleotide sequence ID" value="NZ_JAVLSM010000004.1"/>
</dbReference>
<protein>
    <submittedName>
        <fullName evidence="2">Adhesin</fullName>
    </submittedName>
</protein>
<name>A0AAE4G6K7_9BURK</name>
<dbReference type="Gene3D" id="2.60.40.10">
    <property type="entry name" value="Immunoglobulins"/>
    <property type="match status" value="2"/>
</dbReference>
<reference evidence="2" key="1">
    <citation type="submission" date="2023-02" db="EMBL/GenBank/DDBJ databases">
        <title>Description of Herbaspirillum huttiense subsp. nephrolepsisexaltata and Herbaspirillum huttiense subsp. lycopersicon.</title>
        <authorList>
            <person name="Poudel M."/>
            <person name="Sharma A."/>
            <person name="Goss E."/>
            <person name="Tapia J.H."/>
            <person name="Harmon C.M."/>
            <person name="Jones J.B."/>
        </authorList>
    </citation>
    <scope>NUCLEOTIDE SEQUENCE</scope>
    <source>
        <strain evidence="2">NC40101</strain>
    </source>
</reference>
<gene>
    <name evidence="2" type="ORF">RJN63_07850</name>
</gene>
<organism evidence="2">
    <name type="scientific">Herbaspirillum huttiense subsp. nephrolepidis</name>
    <dbReference type="NCBI Taxonomy" id="3075126"/>
    <lineage>
        <taxon>Bacteria</taxon>
        <taxon>Pseudomonadati</taxon>
        <taxon>Pseudomonadota</taxon>
        <taxon>Betaproteobacteria</taxon>
        <taxon>Burkholderiales</taxon>
        <taxon>Oxalobacteraceae</taxon>
        <taxon>Herbaspirillum</taxon>
    </lineage>
</organism>
<feature type="compositionally biased region" description="Basic and acidic residues" evidence="1">
    <location>
        <begin position="110"/>
        <end position="136"/>
    </location>
</feature>
<dbReference type="EMBL" id="JAVRAA010000003">
    <property type="protein sequence ID" value="MDT0336735.1"/>
    <property type="molecule type" value="Genomic_DNA"/>
</dbReference>
<evidence type="ECO:0000256" key="1">
    <source>
        <dbReference type="SAM" id="MobiDB-lite"/>
    </source>
</evidence>
<proteinExistence type="predicted"/>
<feature type="region of interest" description="Disordered" evidence="1">
    <location>
        <begin position="106"/>
        <end position="162"/>
    </location>
</feature>